<accession>A0ABY7EBX8</accession>
<evidence type="ECO:0000313" key="2">
    <source>
        <dbReference type="EMBL" id="WAR07535.1"/>
    </source>
</evidence>
<evidence type="ECO:0000256" key="1">
    <source>
        <dbReference type="SAM" id="MobiDB-lite"/>
    </source>
</evidence>
<name>A0ABY7EBX8_MYAAR</name>
<keyword evidence="3" id="KW-1185">Reference proteome</keyword>
<dbReference type="Proteomes" id="UP001164746">
    <property type="component" value="Chromosome 6"/>
</dbReference>
<protein>
    <submittedName>
        <fullName evidence="2">Uncharacterized protein</fullName>
    </submittedName>
</protein>
<proteinExistence type="predicted"/>
<organism evidence="2 3">
    <name type="scientific">Mya arenaria</name>
    <name type="common">Soft-shell clam</name>
    <dbReference type="NCBI Taxonomy" id="6604"/>
    <lineage>
        <taxon>Eukaryota</taxon>
        <taxon>Metazoa</taxon>
        <taxon>Spiralia</taxon>
        <taxon>Lophotrochozoa</taxon>
        <taxon>Mollusca</taxon>
        <taxon>Bivalvia</taxon>
        <taxon>Autobranchia</taxon>
        <taxon>Heteroconchia</taxon>
        <taxon>Euheterodonta</taxon>
        <taxon>Imparidentia</taxon>
        <taxon>Neoheterodontei</taxon>
        <taxon>Myida</taxon>
        <taxon>Myoidea</taxon>
        <taxon>Myidae</taxon>
        <taxon>Mya</taxon>
    </lineage>
</organism>
<dbReference type="EMBL" id="CP111017">
    <property type="protein sequence ID" value="WAR07535.1"/>
    <property type="molecule type" value="Genomic_DNA"/>
</dbReference>
<evidence type="ECO:0000313" key="3">
    <source>
        <dbReference type="Proteomes" id="UP001164746"/>
    </source>
</evidence>
<sequence>METDETFRLKRKSILEILRSYLHKEVSFLIYEPFGNVVLNYSIGNEAISDTEMCVLKALLGERRGQSFQIKIFGSKYETVLSPGGLLIGRGLDSDLGARRVQLPVPIIKIGHTEETLEHTKIGGKRDVDEHETCEALEKLHNNCGSLNGKNNQTSLEMLPQDSANKLSDKIERSNSENNSTSGLLFLGSPIYSSAVRTFRSSTYTYIPSTVLITPEYVCFTTHLADVLRRESFWFELHVVKAPNTLFVVERHHVELYYGSFWKFSASKLKARFNITRCYRDRSVEPHGLLDTLSQELKLGQTGKLPADRNESTSFLISRRESPTPSSSRAVSRTSRKSTYRLPPTFSPSS</sequence>
<feature type="region of interest" description="Disordered" evidence="1">
    <location>
        <begin position="313"/>
        <end position="350"/>
    </location>
</feature>
<reference evidence="2" key="1">
    <citation type="submission" date="2022-11" db="EMBL/GenBank/DDBJ databases">
        <title>Centuries of genome instability and evolution in soft-shell clam transmissible cancer (bioRxiv).</title>
        <authorList>
            <person name="Hart S.F.M."/>
            <person name="Yonemitsu M.A."/>
            <person name="Giersch R.M."/>
            <person name="Beal B.F."/>
            <person name="Arriagada G."/>
            <person name="Davis B.W."/>
            <person name="Ostrander E.A."/>
            <person name="Goff S.P."/>
            <person name="Metzger M.J."/>
        </authorList>
    </citation>
    <scope>NUCLEOTIDE SEQUENCE</scope>
    <source>
        <strain evidence="2">MELC-2E11</strain>
        <tissue evidence="2">Siphon/mantle</tissue>
    </source>
</reference>
<gene>
    <name evidence="2" type="ORF">MAR_017493</name>
</gene>